<dbReference type="GO" id="GO:0016787">
    <property type="term" value="F:hydrolase activity"/>
    <property type="evidence" value="ECO:0007669"/>
    <property type="project" value="UniProtKB-KW"/>
</dbReference>
<accession>A0ABQ5MI39</accession>
<dbReference type="EMBL" id="BRVO01000001">
    <property type="protein sequence ID" value="GLB49063.1"/>
    <property type="molecule type" value="Genomic_DNA"/>
</dbReference>
<dbReference type="Proteomes" id="UP001143543">
    <property type="component" value="Unassembled WGS sequence"/>
</dbReference>
<proteinExistence type="predicted"/>
<protein>
    <submittedName>
        <fullName evidence="1">TatD family hydrolase</fullName>
    </submittedName>
</protein>
<dbReference type="SUPFAM" id="SSF51556">
    <property type="entry name" value="Metallo-dependent hydrolases"/>
    <property type="match status" value="1"/>
</dbReference>
<dbReference type="Gene3D" id="3.20.20.140">
    <property type="entry name" value="Metal-dependent hydrolases"/>
    <property type="match status" value="1"/>
</dbReference>
<keyword evidence="1" id="KW-0378">Hydrolase</keyword>
<comment type="caution">
    <text evidence="1">The sequence shown here is derived from an EMBL/GenBank/DDBJ whole genome shotgun (WGS) entry which is preliminary data.</text>
</comment>
<dbReference type="PANTHER" id="PTHR46124">
    <property type="entry name" value="D-AMINOACYL-TRNA DEACYLASE"/>
    <property type="match status" value="1"/>
</dbReference>
<dbReference type="RefSeq" id="WP_281764679.1">
    <property type="nucleotide sequence ID" value="NZ_BRVO01000001.1"/>
</dbReference>
<dbReference type="InterPro" id="IPR032466">
    <property type="entry name" value="Metal_Hydrolase"/>
</dbReference>
<organism evidence="1 2">
    <name type="scientific">Neptunitalea lumnitzerae</name>
    <dbReference type="NCBI Taxonomy" id="2965509"/>
    <lineage>
        <taxon>Bacteria</taxon>
        <taxon>Pseudomonadati</taxon>
        <taxon>Bacteroidota</taxon>
        <taxon>Flavobacteriia</taxon>
        <taxon>Flavobacteriales</taxon>
        <taxon>Flavobacteriaceae</taxon>
        <taxon>Neptunitalea</taxon>
    </lineage>
</organism>
<name>A0ABQ5MI39_9FLAO</name>
<sequence length="215" mass="24804">MKFVDIHTHSTETSKEQLTIINKFPEEEPGEGYFSVGWHPWYIEADKEAVMLQKLETLAMHPNCLAIGECGLDKVTDTNFALQMSMFKKQVAISEKLQKPIVIHCVKAYQEIYQLKKELNPSQVWVIHGYHKNEQLASQLLSVGFQLSFGAALCENSTVQRTFANLPEKTFFLETDDQSEVSIEKVYEEAAYRRNRSVTELQSEIFKNFKEVFKV</sequence>
<keyword evidence="2" id="KW-1185">Reference proteome</keyword>
<dbReference type="PANTHER" id="PTHR46124:SF3">
    <property type="entry name" value="HYDROLASE"/>
    <property type="match status" value="1"/>
</dbReference>
<gene>
    <name evidence="1" type="ORF">Y10_14310</name>
</gene>
<dbReference type="PIRSF" id="PIRSF005902">
    <property type="entry name" value="DNase_TatD"/>
    <property type="match status" value="1"/>
</dbReference>
<evidence type="ECO:0000313" key="2">
    <source>
        <dbReference type="Proteomes" id="UP001143543"/>
    </source>
</evidence>
<dbReference type="Pfam" id="PF01026">
    <property type="entry name" value="TatD_DNase"/>
    <property type="match status" value="1"/>
</dbReference>
<reference evidence="1" key="1">
    <citation type="submission" date="2022-07" db="EMBL/GenBank/DDBJ databases">
        <title>Taxonomy of Novel Oxalotrophic and Methylotrophic Bacteria.</title>
        <authorList>
            <person name="Sahin N."/>
            <person name="Tani A."/>
        </authorList>
    </citation>
    <scope>NUCLEOTIDE SEQUENCE</scope>
    <source>
        <strain evidence="1">Y10</strain>
    </source>
</reference>
<evidence type="ECO:0000313" key="1">
    <source>
        <dbReference type="EMBL" id="GLB49063.1"/>
    </source>
</evidence>
<dbReference type="InterPro" id="IPR001130">
    <property type="entry name" value="TatD-like"/>
</dbReference>